<dbReference type="EMBL" id="JAIKTU010000001">
    <property type="protein sequence ID" value="MBY0753956.1"/>
    <property type="molecule type" value="Genomic_DNA"/>
</dbReference>
<dbReference type="Gene3D" id="6.10.250.690">
    <property type="match status" value="1"/>
</dbReference>
<comment type="function">
    <text evidence="7">May play the central regulatory role in sporulation. It may be an element of the effector pathway responsible for the activation of sporulation genes in response to nutritional stress. Spo0A may act in concert with spo0H (a sigma factor) to control the expression of some genes that are critical to the sporulation process.</text>
</comment>
<keyword evidence="4" id="KW-0805">Transcription regulation</keyword>
<feature type="domain" description="OmpR/PhoB-type" evidence="11">
    <location>
        <begin position="135"/>
        <end position="230"/>
    </location>
</feature>
<dbReference type="InterPro" id="IPR016032">
    <property type="entry name" value="Sig_transdc_resp-reg_C-effctor"/>
</dbReference>
<evidence type="ECO:0000256" key="3">
    <source>
        <dbReference type="ARBA" id="ARBA00023012"/>
    </source>
</evidence>
<dbReference type="InterPro" id="IPR011006">
    <property type="entry name" value="CheY-like_superfamily"/>
</dbReference>
<evidence type="ECO:0000313" key="12">
    <source>
        <dbReference type="EMBL" id="MBY0753956.1"/>
    </source>
</evidence>
<dbReference type="SUPFAM" id="SSF46894">
    <property type="entry name" value="C-terminal effector domain of the bipartite response regulators"/>
    <property type="match status" value="1"/>
</dbReference>
<accession>A0ABS7KT35</accession>
<dbReference type="InterPro" id="IPR036388">
    <property type="entry name" value="WH-like_DNA-bd_sf"/>
</dbReference>
<dbReference type="RefSeq" id="WP_221858314.1">
    <property type="nucleotide sequence ID" value="NZ_JAIKTU010000001.1"/>
</dbReference>
<protein>
    <recommendedName>
        <fullName evidence="1">Stage 0 sporulation protein A homolog</fullName>
    </recommendedName>
</protein>
<evidence type="ECO:0000256" key="6">
    <source>
        <dbReference type="ARBA" id="ARBA00023163"/>
    </source>
</evidence>
<evidence type="ECO:0000256" key="2">
    <source>
        <dbReference type="ARBA" id="ARBA00022553"/>
    </source>
</evidence>
<comment type="caution">
    <text evidence="12">The sequence shown here is derived from an EMBL/GenBank/DDBJ whole genome shotgun (WGS) entry which is preliminary data.</text>
</comment>
<keyword evidence="5 9" id="KW-0238">DNA-binding</keyword>
<keyword evidence="3" id="KW-0902">Two-component regulatory system</keyword>
<dbReference type="InterPro" id="IPR001789">
    <property type="entry name" value="Sig_transdc_resp-reg_receiver"/>
</dbReference>
<dbReference type="SMART" id="SM00448">
    <property type="entry name" value="REC"/>
    <property type="match status" value="1"/>
</dbReference>
<evidence type="ECO:0000256" key="7">
    <source>
        <dbReference type="ARBA" id="ARBA00024867"/>
    </source>
</evidence>
<evidence type="ECO:0000259" key="10">
    <source>
        <dbReference type="PROSITE" id="PS50110"/>
    </source>
</evidence>
<name>A0ABS7KT35_CLOSR</name>
<dbReference type="Gene3D" id="3.40.50.2300">
    <property type="match status" value="1"/>
</dbReference>
<dbReference type="Gene3D" id="1.10.10.10">
    <property type="entry name" value="Winged helix-like DNA-binding domain superfamily/Winged helix DNA-binding domain"/>
    <property type="match status" value="1"/>
</dbReference>
<dbReference type="Pfam" id="PF00486">
    <property type="entry name" value="Trans_reg_C"/>
    <property type="match status" value="1"/>
</dbReference>
<dbReference type="InterPro" id="IPR039420">
    <property type="entry name" value="WalR-like"/>
</dbReference>
<dbReference type="PANTHER" id="PTHR48111">
    <property type="entry name" value="REGULATOR OF RPOS"/>
    <property type="match status" value="1"/>
</dbReference>
<dbReference type="Proteomes" id="UP001299068">
    <property type="component" value="Unassembled WGS sequence"/>
</dbReference>
<keyword evidence="6" id="KW-0804">Transcription</keyword>
<gene>
    <name evidence="12" type="ORF">K5V21_00670</name>
</gene>
<evidence type="ECO:0000256" key="9">
    <source>
        <dbReference type="PROSITE-ProRule" id="PRU01091"/>
    </source>
</evidence>
<evidence type="ECO:0000256" key="4">
    <source>
        <dbReference type="ARBA" id="ARBA00023015"/>
    </source>
</evidence>
<keyword evidence="13" id="KW-1185">Reference proteome</keyword>
<dbReference type="PANTHER" id="PTHR48111:SF40">
    <property type="entry name" value="PHOSPHATE REGULON TRANSCRIPTIONAL REGULATORY PROTEIN PHOB"/>
    <property type="match status" value="1"/>
</dbReference>
<evidence type="ECO:0000256" key="5">
    <source>
        <dbReference type="ARBA" id="ARBA00023125"/>
    </source>
</evidence>
<dbReference type="SUPFAM" id="SSF52172">
    <property type="entry name" value="CheY-like"/>
    <property type="match status" value="1"/>
</dbReference>
<dbReference type="SMART" id="SM00862">
    <property type="entry name" value="Trans_reg_C"/>
    <property type="match status" value="1"/>
</dbReference>
<dbReference type="PROSITE" id="PS51755">
    <property type="entry name" value="OMPR_PHOB"/>
    <property type="match status" value="1"/>
</dbReference>
<evidence type="ECO:0000313" key="13">
    <source>
        <dbReference type="Proteomes" id="UP001299068"/>
    </source>
</evidence>
<evidence type="ECO:0000256" key="1">
    <source>
        <dbReference type="ARBA" id="ARBA00018672"/>
    </source>
</evidence>
<sequence length="230" mass="26934">MENKILIIEDEADIQNILRYAFMKEKFKVRCASCGIDGIEICEDFSPDIIMLDLMLPDISGFEVCKRLTEYNIPIIMLTARNDIVDKVLGLELGADDYITKPFDIRECIARVNVALRRLQKNKSRYEYIDKEEKLTEITIDNIKIVKNSRKVFIDNTEVKLKPKEMSLLLYLIDNRNIAVSREQIMDKVWDDDYDGDFRTVDVHIRRLRQKLNNKDIIETIFGIGYMLKG</sequence>
<dbReference type="PROSITE" id="PS50110">
    <property type="entry name" value="RESPONSE_REGULATORY"/>
    <property type="match status" value="1"/>
</dbReference>
<dbReference type="Pfam" id="PF00072">
    <property type="entry name" value="Response_reg"/>
    <property type="match status" value="1"/>
</dbReference>
<feature type="modified residue" description="4-aspartylphosphate" evidence="8">
    <location>
        <position position="53"/>
    </location>
</feature>
<keyword evidence="2 8" id="KW-0597">Phosphoprotein</keyword>
<evidence type="ECO:0000256" key="8">
    <source>
        <dbReference type="PROSITE-ProRule" id="PRU00169"/>
    </source>
</evidence>
<feature type="domain" description="Response regulatory" evidence="10">
    <location>
        <begin position="4"/>
        <end position="116"/>
    </location>
</feature>
<dbReference type="InterPro" id="IPR001867">
    <property type="entry name" value="OmpR/PhoB-type_DNA-bd"/>
</dbReference>
<feature type="DNA-binding region" description="OmpR/PhoB-type" evidence="9">
    <location>
        <begin position="135"/>
        <end position="230"/>
    </location>
</feature>
<proteinExistence type="predicted"/>
<reference evidence="12 13" key="1">
    <citation type="journal article" date="2021" name="Cell Host Microbe">
        <title>in vivo commensal control of Clostridioides difficile virulence.</title>
        <authorList>
            <person name="Girinathan B.P."/>
            <person name="Dibenedetto N."/>
            <person name="Worley J.N."/>
            <person name="Peltier J."/>
            <person name="Arrieta-Ortiz M.L."/>
            <person name="Rupa Christinal Immanuel S."/>
            <person name="Lavin R."/>
            <person name="Delaney M.L."/>
            <person name="Cummins C."/>
            <person name="Hoffmann M."/>
            <person name="Luo Y."/>
            <person name="Gonzalez-Escalona N."/>
            <person name="Allard M."/>
            <person name="Onderdonk A.B."/>
            <person name="Gerber G.K."/>
            <person name="Sonenshein A.L."/>
            <person name="Baliga N."/>
            <person name="Dupuy B."/>
            <person name="Bry L."/>
        </authorList>
    </citation>
    <scope>NUCLEOTIDE SEQUENCE [LARGE SCALE GENOMIC DNA]</scope>
    <source>
        <strain evidence="12 13">DSM 599</strain>
    </source>
</reference>
<organism evidence="12 13">
    <name type="scientific">Clostridium sardiniense</name>
    <name type="common">Clostridium absonum</name>
    <dbReference type="NCBI Taxonomy" id="29369"/>
    <lineage>
        <taxon>Bacteria</taxon>
        <taxon>Bacillati</taxon>
        <taxon>Bacillota</taxon>
        <taxon>Clostridia</taxon>
        <taxon>Eubacteriales</taxon>
        <taxon>Clostridiaceae</taxon>
        <taxon>Clostridium</taxon>
    </lineage>
</organism>
<dbReference type="CDD" id="cd17574">
    <property type="entry name" value="REC_OmpR"/>
    <property type="match status" value="1"/>
</dbReference>
<dbReference type="CDD" id="cd00383">
    <property type="entry name" value="trans_reg_C"/>
    <property type="match status" value="1"/>
</dbReference>
<evidence type="ECO:0000259" key="11">
    <source>
        <dbReference type="PROSITE" id="PS51755"/>
    </source>
</evidence>